<dbReference type="RefSeq" id="WP_132631987.1">
    <property type="nucleotide sequence ID" value="NZ_SMLD01000052.1"/>
</dbReference>
<evidence type="ECO:0000313" key="3">
    <source>
        <dbReference type="Proteomes" id="UP000295136"/>
    </source>
</evidence>
<evidence type="ECO:0000256" key="1">
    <source>
        <dbReference type="SAM" id="Phobius"/>
    </source>
</evidence>
<accession>A0A4R5FF24</accession>
<keyword evidence="3" id="KW-1185">Reference proteome</keyword>
<evidence type="ECO:0000313" key="2">
    <source>
        <dbReference type="EMBL" id="TDE49047.1"/>
    </source>
</evidence>
<keyword evidence="1" id="KW-0812">Transmembrane</keyword>
<feature type="transmembrane region" description="Helical" evidence="1">
    <location>
        <begin position="40"/>
        <end position="57"/>
    </location>
</feature>
<protein>
    <submittedName>
        <fullName evidence="2">Uncharacterized protein</fullName>
    </submittedName>
</protein>
<name>A0A4R5FF24_9ACTN</name>
<dbReference type="AlphaFoldDB" id="A0A4R5FF24"/>
<gene>
    <name evidence="2" type="ORF">E1295_20740</name>
</gene>
<comment type="caution">
    <text evidence="2">The sequence shown here is derived from an EMBL/GenBank/DDBJ whole genome shotgun (WGS) entry which is preliminary data.</text>
</comment>
<dbReference type="EMBL" id="SMLD01000052">
    <property type="protein sequence ID" value="TDE49047.1"/>
    <property type="molecule type" value="Genomic_DNA"/>
</dbReference>
<organism evidence="2 3">
    <name type="scientific">Nonomuraea mesophila</name>
    <dbReference type="NCBI Taxonomy" id="2530382"/>
    <lineage>
        <taxon>Bacteria</taxon>
        <taxon>Bacillati</taxon>
        <taxon>Actinomycetota</taxon>
        <taxon>Actinomycetes</taxon>
        <taxon>Streptosporangiales</taxon>
        <taxon>Streptosporangiaceae</taxon>
        <taxon>Nonomuraea</taxon>
    </lineage>
</organism>
<dbReference type="Proteomes" id="UP000295136">
    <property type="component" value="Unassembled WGS sequence"/>
</dbReference>
<keyword evidence="1" id="KW-1133">Transmembrane helix</keyword>
<sequence>MHAIPGPLAFAGVGVTARKPDVKPAASNSEVMRRNSSRPFLMGGPLFVLAVLVTTILRMGPSR</sequence>
<proteinExistence type="predicted"/>
<keyword evidence="1" id="KW-0472">Membrane</keyword>
<reference evidence="2 3" key="1">
    <citation type="submission" date="2019-03" db="EMBL/GenBank/DDBJ databases">
        <title>Draft genome sequences of novel Actinobacteria.</title>
        <authorList>
            <person name="Sahin N."/>
            <person name="Ay H."/>
            <person name="Saygin H."/>
        </authorList>
    </citation>
    <scope>NUCLEOTIDE SEQUENCE [LARGE SCALE GENOMIC DNA]</scope>
    <source>
        <strain evidence="2 3">6K102</strain>
    </source>
</reference>